<evidence type="ECO:0000313" key="8">
    <source>
        <dbReference type="Proteomes" id="UP001597478"/>
    </source>
</evidence>
<dbReference type="EMBL" id="JBHUOF010000034">
    <property type="protein sequence ID" value="MFD2801696.1"/>
    <property type="molecule type" value="Genomic_DNA"/>
</dbReference>
<protein>
    <submittedName>
        <fullName evidence="7">LysR family transcriptional regulator</fullName>
    </submittedName>
</protein>
<comment type="similarity">
    <text evidence="1">Belongs to the LysR transcriptional regulatory family.</text>
</comment>
<keyword evidence="3" id="KW-0238">DNA-binding</keyword>
<keyword evidence="4" id="KW-0804">Transcription</keyword>
<dbReference type="PROSITE" id="PS50931">
    <property type="entry name" value="HTH_LYSR"/>
    <property type="match status" value="1"/>
</dbReference>
<dbReference type="Pfam" id="PF03466">
    <property type="entry name" value="LysR_substrate"/>
    <property type="match status" value="1"/>
</dbReference>
<dbReference type="Gene3D" id="3.40.190.290">
    <property type="match status" value="1"/>
</dbReference>
<proteinExistence type="inferred from homology"/>
<feature type="region of interest" description="Disordered" evidence="5">
    <location>
        <begin position="313"/>
        <end position="347"/>
    </location>
</feature>
<dbReference type="Proteomes" id="UP001597478">
    <property type="component" value="Unassembled WGS sequence"/>
</dbReference>
<dbReference type="SUPFAM" id="SSF53850">
    <property type="entry name" value="Periplasmic binding protein-like II"/>
    <property type="match status" value="1"/>
</dbReference>
<evidence type="ECO:0000259" key="6">
    <source>
        <dbReference type="PROSITE" id="PS50931"/>
    </source>
</evidence>
<evidence type="ECO:0000313" key="7">
    <source>
        <dbReference type="EMBL" id="MFD2801696.1"/>
    </source>
</evidence>
<dbReference type="RefSeq" id="WP_377393205.1">
    <property type="nucleotide sequence ID" value="NZ_JBHSAN010000035.1"/>
</dbReference>
<accession>A0ABW5WEU7</accession>
<evidence type="ECO:0000256" key="1">
    <source>
        <dbReference type="ARBA" id="ARBA00009437"/>
    </source>
</evidence>
<dbReference type="Pfam" id="PF00126">
    <property type="entry name" value="HTH_1"/>
    <property type="match status" value="1"/>
</dbReference>
<organism evidence="7 8">
    <name type="scientific">Prauserella oleivorans</name>
    <dbReference type="NCBI Taxonomy" id="1478153"/>
    <lineage>
        <taxon>Bacteria</taxon>
        <taxon>Bacillati</taxon>
        <taxon>Actinomycetota</taxon>
        <taxon>Actinomycetes</taxon>
        <taxon>Pseudonocardiales</taxon>
        <taxon>Pseudonocardiaceae</taxon>
        <taxon>Prauserella</taxon>
    </lineage>
</organism>
<evidence type="ECO:0000256" key="5">
    <source>
        <dbReference type="SAM" id="MobiDB-lite"/>
    </source>
</evidence>
<dbReference type="InterPro" id="IPR036390">
    <property type="entry name" value="WH_DNA-bd_sf"/>
</dbReference>
<dbReference type="PANTHER" id="PTHR30346">
    <property type="entry name" value="TRANSCRIPTIONAL DUAL REGULATOR HCAR-RELATED"/>
    <property type="match status" value="1"/>
</dbReference>
<evidence type="ECO:0000256" key="2">
    <source>
        <dbReference type="ARBA" id="ARBA00023015"/>
    </source>
</evidence>
<keyword evidence="2" id="KW-0805">Transcription regulation</keyword>
<evidence type="ECO:0000256" key="4">
    <source>
        <dbReference type="ARBA" id="ARBA00023163"/>
    </source>
</evidence>
<dbReference type="InterPro" id="IPR000847">
    <property type="entry name" value="LysR_HTH_N"/>
</dbReference>
<keyword evidence="8" id="KW-1185">Reference proteome</keyword>
<reference evidence="8" key="1">
    <citation type="journal article" date="2019" name="Int. J. Syst. Evol. Microbiol.">
        <title>The Global Catalogue of Microorganisms (GCM) 10K type strain sequencing project: providing services to taxonomists for standard genome sequencing and annotation.</title>
        <authorList>
            <consortium name="The Broad Institute Genomics Platform"/>
            <consortium name="The Broad Institute Genome Sequencing Center for Infectious Disease"/>
            <person name="Wu L."/>
            <person name="Ma J."/>
        </authorList>
    </citation>
    <scope>NUCLEOTIDE SEQUENCE [LARGE SCALE GENOMIC DNA]</scope>
    <source>
        <strain evidence="8">IBRC-M 10906</strain>
    </source>
</reference>
<gene>
    <name evidence="7" type="ORF">ACFS2C_20100</name>
</gene>
<dbReference type="PANTHER" id="PTHR30346:SF28">
    <property type="entry name" value="HTH-TYPE TRANSCRIPTIONAL REGULATOR CYNR"/>
    <property type="match status" value="1"/>
</dbReference>
<dbReference type="InterPro" id="IPR005119">
    <property type="entry name" value="LysR_subst-bd"/>
</dbReference>
<feature type="domain" description="HTH lysR-type" evidence="6">
    <location>
        <begin position="36"/>
        <end position="79"/>
    </location>
</feature>
<name>A0ABW5WEU7_9PSEU</name>
<dbReference type="Gene3D" id="1.10.10.10">
    <property type="entry name" value="Winged helix-like DNA-binding domain superfamily/Winged helix DNA-binding domain"/>
    <property type="match status" value="1"/>
</dbReference>
<dbReference type="CDD" id="cd08434">
    <property type="entry name" value="PBP2_GltC_like"/>
    <property type="match status" value="1"/>
</dbReference>
<evidence type="ECO:0000256" key="3">
    <source>
        <dbReference type="ARBA" id="ARBA00023125"/>
    </source>
</evidence>
<sequence>MRQWRIIHAVVHESEDARLVADLAPHAALLRVLKVTGNLTRAAAELGVPQPTASRRLATLAAHLGTPLTVPDGRGIRLTRAGELLADAAGRAVAELEHGIRQVREEVDPERGHVVLGFLHLLGRSLVPRLLRDFRARHPHARFTLVQGARQEMLDRLHQGELDLVLVAPPPADAELESFALGEQELFVSVPAGHRLAGREYVRMAELEHEVFVMLEHGYGLRQITDELCARAGFRPEVAFEGQESDTVRGLVASGLGIALLPKFEPHSRADVVEVPLEPTVTRTIGLAWPAGRPLPPAVAAFRDFVRVSSRAAEPARTGPAQASAYDAASSTRVRAAKPVPPGTTSS</sequence>
<comment type="caution">
    <text evidence="7">The sequence shown here is derived from an EMBL/GenBank/DDBJ whole genome shotgun (WGS) entry which is preliminary data.</text>
</comment>
<dbReference type="InterPro" id="IPR036388">
    <property type="entry name" value="WH-like_DNA-bd_sf"/>
</dbReference>
<dbReference type="SUPFAM" id="SSF46785">
    <property type="entry name" value="Winged helix' DNA-binding domain"/>
    <property type="match status" value="1"/>
</dbReference>